<reference evidence="1" key="1">
    <citation type="submission" date="2018-05" db="EMBL/GenBank/DDBJ databases">
        <authorList>
            <person name="Lanie J.A."/>
            <person name="Ng W.-L."/>
            <person name="Kazmierczak K.M."/>
            <person name="Andrzejewski T.M."/>
            <person name="Davidsen T.M."/>
            <person name="Wayne K.J."/>
            <person name="Tettelin H."/>
            <person name="Glass J.I."/>
            <person name="Rusch D."/>
            <person name="Podicherti R."/>
            <person name="Tsui H.-C.T."/>
            <person name="Winkler M.E."/>
        </authorList>
    </citation>
    <scope>NUCLEOTIDE SEQUENCE</scope>
</reference>
<dbReference type="EMBL" id="UINC01002243">
    <property type="protein sequence ID" value="SUZ94533.1"/>
    <property type="molecule type" value="Genomic_DNA"/>
</dbReference>
<proteinExistence type="predicted"/>
<sequence length="114" mass="12261">MLLNAEVAQSAIAREILNQMHEAFTDGGSEAALDCPNCDSKMRVRSIVFSKPDGSDTGPIELDGCPTCSSFWFDAGELQSLVPPLGTAGEEPERETVALAVLVQMLMLLPHRIT</sequence>
<organism evidence="1">
    <name type="scientific">marine metagenome</name>
    <dbReference type="NCBI Taxonomy" id="408172"/>
    <lineage>
        <taxon>unclassified sequences</taxon>
        <taxon>metagenomes</taxon>
        <taxon>ecological metagenomes</taxon>
    </lineage>
</organism>
<dbReference type="AlphaFoldDB" id="A0A381S042"/>
<evidence type="ECO:0000313" key="1">
    <source>
        <dbReference type="EMBL" id="SUZ94533.1"/>
    </source>
</evidence>
<protein>
    <submittedName>
        <fullName evidence="1">Uncharacterized protein</fullName>
    </submittedName>
</protein>
<gene>
    <name evidence="1" type="ORF">METZ01_LOCUS47387</name>
</gene>
<accession>A0A381S042</accession>
<name>A0A381S042_9ZZZZ</name>